<feature type="region of interest" description="Disordered" evidence="1">
    <location>
        <begin position="309"/>
        <end position="369"/>
    </location>
</feature>
<reference evidence="2 3" key="1">
    <citation type="submission" date="2019-02" db="EMBL/GenBank/DDBJ databases">
        <title>Genome sequencing of the rare red list fungi Phellinidium pouzarii.</title>
        <authorList>
            <person name="Buettner E."/>
            <person name="Kellner H."/>
        </authorList>
    </citation>
    <scope>NUCLEOTIDE SEQUENCE [LARGE SCALE GENOMIC DNA]</scope>
    <source>
        <strain evidence="2 3">DSM 108285</strain>
    </source>
</reference>
<sequence length="617" mass="64538">MSPSTMSSIGSTSLLSLSRISRNGSFSSSSAQKISTSSFGSANTLRATTNGCRRSAHAIAKPSVLYKVEAIPQHTALLGPHTPPPALALFFARARETFFAPGSPYELVLPPELLSPFFRAAPQTLSPHPDPAVFAPLKAHVEGCLEVSLRRFVRAAYTNVGSYRAACASLRGVCMMIYIFGDLRQLRRFELERPPLPASPTETAYSERDCVEYGHAQHVAPSVTVAVPARPVRALTAPPKIVIRIPTRPSTLSTPALTSGTSSVTGVSTQNSMSVYEYGPSADTTLHTISISSLKSRGATVSLAHWPHDEHERDHAETRSLASSVPAVSDGLSSDEDTETDDEEDGDSSSDEHGIYISPAMPPSDEAAEADPAVVNAALALMAAGANARARVDTSSGKPIAVQFSRPGTMGTVSGAAAPASTAPTAAQTQTASFIPTFPYTSAECAALCAGTESALGGAAKHGFKRLGRGEEHDLEAGMSSVEDVRAEEHRPPPLPLGPFDFDALPSLTRSGLSYEASVRSHGVIDGDEKEYAILDSPASVDGALCDKGGAMNGIITTTSTTTSSASEQLTARLTSLILRPFAGSRTSCPSPASQTSSSPWLIHGVSSNTNTNSNTS</sequence>
<dbReference type="OrthoDB" id="3232309at2759"/>
<feature type="region of interest" description="Disordered" evidence="1">
    <location>
        <begin position="585"/>
        <end position="617"/>
    </location>
</feature>
<keyword evidence="3" id="KW-1185">Reference proteome</keyword>
<feature type="compositionally biased region" description="Low complexity" evidence="1">
    <location>
        <begin position="588"/>
        <end position="600"/>
    </location>
</feature>
<comment type="caution">
    <text evidence="2">The sequence shown here is derived from an EMBL/GenBank/DDBJ whole genome shotgun (WGS) entry which is preliminary data.</text>
</comment>
<dbReference type="Proteomes" id="UP000308199">
    <property type="component" value="Unassembled WGS sequence"/>
</dbReference>
<evidence type="ECO:0000313" key="3">
    <source>
        <dbReference type="Proteomes" id="UP000308199"/>
    </source>
</evidence>
<evidence type="ECO:0000256" key="1">
    <source>
        <dbReference type="SAM" id="MobiDB-lite"/>
    </source>
</evidence>
<evidence type="ECO:0000313" key="2">
    <source>
        <dbReference type="EMBL" id="THG93635.1"/>
    </source>
</evidence>
<gene>
    <name evidence="2" type="ORF">EW145_g8325</name>
</gene>
<organism evidence="2 3">
    <name type="scientific">Phellinidium pouzarii</name>
    <dbReference type="NCBI Taxonomy" id="167371"/>
    <lineage>
        <taxon>Eukaryota</taxon>
        <taxon>Fungi</taxon>
        <taxon>Dikarya</taxon>
        <taxon>Basidiomycota</taxon>
        <taxon>Agaricomycotina</taxon>
        <taxon>Agaricomycetes</taxon>
        <taxon>Hymenochaetales</taxon>
        <taxon>Hymenochaetaceae</taxon>
        <taxon>Phellinidium</taxon>
    </lineage>
</organism>
<feature type="compositionally biased region" description="Low complexity" evidence="1">
    <location>
        <begin position="607"/>
        <end position="617"/>
    </location>
</feature>
<dbReference type="EMBL" id="SGPK01001251">
    <property type="protein sequence ID" value="THG93635.1"/>
    <property type="molecule type" value="Genomic_DNA"/>
</dbReference>
<proteinExistence type="predicted"/>
<feature type="compositionally biased region" description="Basic and acidic residues" evidence="1">
    <location>
        <begin position="309"/>
        <end position="318"/>
    </location>
</feature>
<feature type="non-terminal residue" evidence="2">
    <location>
        <position position="617"/>
    </location>
</feature>
<dbReference type="AlphaFoldDB" id="A0A4S4K756"/>
<protein>
    <submittedName>
        <fullName evidence="2">Uncharacterized protein</fullName>
    </submittedName>
</protein>
<name>A0A4S4K756_9AGAM</name>
<feature type="compositionally biased region" description="Acidic residues" evidence="1">
    <location>
        <begin position="333"/>
        <end position="349"/>
    </location>
</feature>
<accession>A0A4S4K756</accession>